<protein>
    <recommendedName>
        <fullName evidence="3">Aminotransferase-like plant mobile domain-containing protein</fullName>
    </recommendedName>
</protein>
<dbReference type="Proteomes" id="UP000017836">
    <property type="component" value="Unassembled WGS sequence"/>
</dbReference>
<evidence type="ECO:0000313" key="1">
    <source>
        <dbReference type="EMBL" id="ERN09045.1"/>
    </source>
</evidence>
<dbReference type="PANTHER" id="PTHR46033">
    <property type="entry name" value="PROTEIN MAIN-LIKE 2"/>
    <property type="match status" value="1"/>
</dbReference>
<dbReference type="EMBL" id="KI393052">
    <property type="protein sequence ID" value="ERN09045.1"/>
    <property type="molecule type" value="Genomic_DNA"/>
</dbReference>
<dbReference type="GO" id="GO:0010073">
    <property type="term" value="P:meristem maintenance"/>
    <property type="evidence" value="ECO:0007669"/>
    <property type="project" value="InterPro"/>
</dbReference>
<accession>W1PPD0</accession>
<proteinExistence type="predicted"/>
<name>W1PPD0_AMBTC</name>
<gene>
    <name evidence="1" type="ORF">AMTR_s00163p00017290</name>
</gene>
<dbReference type="AlphaFoldDB" id="W1PPD0"/>
<dbReference type="InterPro" id="IPR044824">
    <property type="entry name" value="MAIN-like"/>
</dbReference>
<evidence type="ECO:0000313" key="2">
    <source>
        <dbReference type="Proteomes" id="UP000017836"/>
    </source>
</evidence>
<organism evidence="1 2">
    <name type="scientific">Amborella trichopoda</name>
    <dbReference type="NCBI Taxonomy" id="13333"/>
    <lineage>
        <taxon>Eukaryota</taxon>
        <taxon>Viridiplantae</taxon>
        <taxon>Streptophyta</taxon>
        <taxon>Embryophyta</taxon>
        <taxon>Tracheophyta</taxon>
        <taxon>Spermatophyta</taxon>
        <taxon>Magnoliopsida</taxon>
        <taxon>Amborellales</taxon>
        <taxon>Amborellaceae</taxon>
        <taxon>Amborella</taxon>
    </lineage>
</organism>
<reference evidence="2" key="1">
    <citation type="journal article" date="2013" name="Science">
        <title>The Amborella genome and the evolution of flowering plants.</title>
        <authorList>
            <consortium name="Amborella Genome Project"/>
        </authorList>
    </citation>
    <scope>NUCLEOTIDE SEQUENCE [LARGE SCALE GENOMIC DNA]</scope>
</reference>
<keyword evidence="2" id="KW-1185">Reference proteome</keyword>
<sequence>MTHEDDLLYMKDDHVWRLAVDGLERNKIYIDEGFSITQHWRLIDEQEDLVRRTGLWHLVPYTNMEGAPRQIDHDLMEASKGNEVPIRHLTLFEDFDAAGWYAWGLATLAYLFRGLKKSVSVKIKRGRQNVLNDVQAAPGSHLSRYGYLSISKHCYLKEAVDGLKLVYQGLQDGYTQVLRQFGMRQPIPTNPDRWEIFERWGKNEENWEQKLASQIRDWHDRLQYRQIGEQDSSRGLPSKEYEAWYVQVSIPIIHNSQNPRMNVYAP</sequence>
<dbReference type="PANTHER" id="PTHR46033:SF1">
    <property type="entry name" value="PROTEIN MAIN-LIKE 2"/>
    <property type="match status" value="1"/>
</dbReference>
<dbReference type="HOGENOM" id="CLU_1047126_0_0_1"/>
<dbReference type="Gramene" id="ERN09045">
    <property type="protein sequence ID" value="ERN09045"/>
    <property type="gene ID" value="AMTR_s00163p00017290"/>
</dbReference>
<evidence type="ECO:0008006" key="3">
    <source>
        <dbReference type="Google" id="ProtNLM"/>
    </source>
</evidence>